<dbReference type="Proteomes" id="UP001225356">
    <property type="component" value="Unassembled WGS sequence"/>
</dbReference>
<evidence type="ECO:0000313" key="2">
    <source>
        <dbReference type="Proteomes" id="UP001225356"/>
    </source>
</evidence>
<dbReference type="EMBL" id="JAUSQU010000001">
    <property type="protein sequence ID" value="MDP9843267.1"/>
    <property type="molecule type" value="Genomic_DNA"/>
</dbReference>
<comment type="caution">
    <text evidence="1">The sequence shown here is derived from an EMBL/GenBank/DDBJ whole genome shotgun (WGS) entry which is preliminary data.</text>
</comment>
<keyword evidence="2" id="KW-1185">Reference proteome</keyword>
<sequence>MATLIEDFEDATYAFPITGGWTRSSQLASSGFYSLRSATIADSGVSEAVIPLPAGATEVTFRYRVSSEEKYDFFRFFIGSMEMLAVSGDVAWTQAATYDVTGASGISFQYTKDPSQPGGLDAAFVDQITFTVPDSGGSAEVKRVAARYTGTATSLTHTISWTAPTPGTRLIVAVNSHVSISSVSPGWVKDGGDDARAFFSKISTAADTSITITLATADPRLFATVYERDDCQELMPQAVGQTGGFSVTSLSVSGTVLPAAAGRVFGIAKSGTGVGGISWSPSMALDYSTSGTNNYCSFSSGPIPVPGSRIFTASGYTSTTAFFASMAVACYGNQRAAPRAPRPSSIAAMRAATW</sequence>
<proteinExistence type="predicted"/>
<name>A0ABT9Q936_9ACTN</name>
<evidence type="ECO:0000313" key="1">
    <source>
        <dbReference type="EMBL" id="MDP9843267.1"/>
    </source>
</evidence>
<organism evidence="1 2">
    <name type="scientific">Streptosporangium lutulentum</name>
    <dbReference type="NCBI Taxonomy" id="1461250"/>
    <lineage>
        <taxon>Bacteria</taxon>
        <taxon>Bacillati</taxon>
        <taxon>Actinomycetota</taxon>
        <taxon>Actinomycetes</taxon>
        <taxon>Streptosporangiales</taxon>
        <taxon>Streptosporangiaceae</taxon>
        <taxon>Streptosporangium</taxon>
    </lineage>
</organism>
<dbReference type="RefSeq" id="WP_307557361.1">
    <property type="nucleotide sequence ID" value="NZ_JAUSQU010000001.1"/>
</dbReference>
<protein>
    <submittedName>
        <fullName evidence="1">Uncharacterized protein</fullName>
    </submittedName>
</protein>
<accession>A0ABT9Q936</accession>
<gene>
    <name evidence="1" type="ORF">J2853_002478</name>
</gene>
<reference evidence="1 2" key="1">
    <citation type="submission" date="2023-07" db="EMBL/GenBank/DDBJ databases">
        <title>Sequencing the genomes of 1000 actinobacteria strains.</title>
        <authorList>
            <person name="Klenk H.-P."/>
        </authorList>
    </citation>
    <scope>NUCLEOTIDE SEQUENCE [LARGE SCALE GENOMIC DNA]</scope>
    <source>
        <strain evidence="1 2">DSM 46740</strain>
    </source>
</reference>